<feature type="transmembrane region" description="Helical" evidence="2">
    <location>
        <begin position="66"/>
        <end position="83"/>
    </location>
</feature>
<feature type="transmembrane region" description="Helical" evidence="2">
    <location>
        <begin position="122"/>
        <end position="142"/>
    </location>
</feature>
<dbReference type="Gene3D" id="1.20.1250.20">
    <property type="entry name" value="MFS general substrate transporter like domains"/>
    <property type="match status" value="2"/>
</dbReference>
<evidence type="ECO:0000313" key="4">
    <source>
        <dbReference type="EMBL" id="CAD5117745.1"/>
    </source>
</evidence>
<keyword evidence="5" id="KW-1185">Reference proteome</keyword>
<feature type="domain" description="Major facilitator superfamily (MFS) profile" evidence="3">
    <location>
        <begin position="1"/>
        <end position="492"/>
    </location>
</feature>
<dbReference type="PANTHER" id="PTHR11360:SF286">
    <property type="entry name" value="GH22266P"/>
    <property type="match status" value="1"/>
</dbReference>
<feature type="transmembrane region" description="Helical" evidence="2">
    <location>
        <begin position="154"/>
        <end position="173"/>
    </location>
</feature>
<dbReference type="GO" id="GO:0008028">
    <property type="term" value="F:monocarboxylic acid transmembrane transporter activity"/>
    <property type="evidence" value="ECO:0007669"/>
    <property type="project" value="TreeGrafter"/>
</dbReference>
<organism evidence="4 5">
    <name type="scientific">Dimorphilus gyrociliatus</name>
    <dbReference type="NCBI Taxonomy" id="2664684"/>
    <lineage>
        <taxon>Eukaryota</taxon>
        <taxon>Metazoa</taxon>
        <taxon>Spiralia</taxon>
        <taxon>Lophotrochozoa</taxon>
        <taxon>Annelida</taxon>
        <taxon>Polychaeta</taxon>
        <taxon>Polychaeta incertae sedis</taxon>
        <taxon>Dinophilidae</taxon>
        <taxon>Dimorphilus</taxon>
    </lineage>
</organism>
<dbReference type="PANTHER" id="PTHR11360">
    <property type="entry name" value="MONOCARBOXYLATE TRANSPORTER"/>
    <property type="match status" value="1"/>
</dbReference>
<feature type="transmembrane region" description="Helical" evidence="2">
    <location>
        <begin position="89"/>
        <end position="115"/>
    </location>
</feature>
<keyword evidence="2" id="KW-0472">Membrane</keyword>
<dbReference type="PROSITE" id="PS50850">
    <property type="entry name" value="MFS"/>
    <property type="match status" value="1"/>
</dbReference>
<dbReference type="EMBL" id="CAJFCJ010000007">
    <property type="protein sequence ID" value="CAD5117745.1"/>
    <property type="molecule type" value="Genomic_DNA"/>
</dbReference>
<feature type="transmembrane region" description="Helical" evidence="2">
    <location>
        <begin position="306"/>
        <end position="328"/>
    </location>
</feature>
<feature type="transmembrane region" description="Helical" evidence="2">
    <location>
        <begin position="5"/>
        <end position="26"/>
    </location>
</feature>
<keyword evidence="2" id="KW-1133">Transmembrane helix</keyword>
<gene>
    <name evidence="4" type="ORF">DGYR_LOCUS6246</name>
</gene>
<dbReference type="GO" id="GO:0016020">
    <property type="term" value="C:membrane"/>
    <property type="evidence" value="ECO:0007669"/>
    <property type="project" value="UniProtKB-SubCell"/>
</dbReference>
<proteinExistence type="predicted"/>
<keyword evidence="2" id="KW-0812">Transmembrane</keyword>
<accession>A0A7I8VQI4</accession>
<dbReference type="InterPro" id="IPR011701">
    <property type="entry name" value="MFS"/>
</dbReference>
<dbReference type="Pfam" id="PF07690">
    <property type="entry name" value="MFS_1"/>
    <property type="match status" value="1"/>
</dbReference>
<dbReference type="InterPro" id="IPR050327">
    <property type="entry name" value="Proton-linked_MCT"/>
</dbReference>
<protein>
    <submittedName>
        <fullName evidence="4">DgyrCDS6489</fullName>
    </submittedName>
</protein>
<feature type="transmembrane region" description="Helical" evidence="2">
    <location>
        <begin position="436"/>
        <end position="460"/>
    </location>
</feature>
<sequence length="509" mass="55506">MFSSFIINLIVDGVCFSFGIFYIQFLEYFQESKGKTSVVGSVLNGMYLSMGPLVSALANKFGCRRVTIIGSIVSTIAFILSTFSPNINVLIVTFGALGGFGFGLMYLPSIVMVGYYFEKRRALATGVAVCGSGIGGFIFSPLCNALISNYGWKGATIIISGVVLNGLVCGALFRPLEVKMKKEKDNLKNNDSNGIHINGCSQSERNKYLNRSYQEICNVKSPECAKYCKSMDDLILKDSLINGDKTKMLYRKDRFYSGSLKSLNQNEDKFDLEAVKVQEDLEKSSGCSKYCSSFLASMKQTMDFSLLLNPVFKIYGISCFLCMFGFFIPFTYLIDYAVENGVSKSKGSFLISIIGIANTISRVLCGWISDQPWADSLLINNIALIIGGTATMMIPLCTTYWSMCLVSSIFGMCIAVFVSLRSIIMVDLIGLDKLTNAFGLVTMCQGISSFIGAPAAGALFDATKSYTPSFVLAGATLAMAGIICLPLRRISRILKAKEQANVITKSISE</sequence>
<feature type="transmembrane region" description="Helical" evidence="2">
    <location>
        <begin position="466"/>
        <end position="487"/>
    </location>
</feature>
<evidence type="ECO:0000256" key="2">
    <source>
        <dbReference type="SAM" id="Phobius"/>
    </source>
</evidence>
<reference evidence="4 5" key="1">
    <citation type="submission" date="2020-08" db="EMBL/GenBank/DDBJ databases">
        <authorList>
            <person name="Hejnol A."/>
        </authorList>
    </citation>
    <scope>NUCLEOTIDE SEQUENCE [LARGE SCALE GENOMIC DNA]</scope>
</reference>
<dbReference type="InterPro" id="IPR036259">
    <property type="entry name" value="MFS_trans_sf"/>
</dbReference>
<feature type="transmembrane region" description="Helical" evidence="2">
    <location>
        <begin position="348"/>
        <end position="365"/>
    </location>
</feature>
<dbReference type="InterPro" id="IPR020846">
    <property type="entry name" value="MFS_dom"/>
</dbReference>
<evidence type="ECO:0000256" key="1">
    <source>
        <dbReference type="ARBA" id="ARBA00004141"/>
    </source>
</evidence>
<evidence type="ECO:0000259" key="3">
    <source>
        <dbReference type="PROSITE" id="PS50850"/>
    </source>
</evidence>
<comment type="subcellular location">
    <subcellularLocation>
        <location evidence="1">Membrane</location>
        <topology evidence="1">Multi-pass membrane protein</topology>
    </subcellularLocation>
</comment>
<evidence type="ECO:0000313" key="5">
    <source>
        <dbReference type="Proteomes" id="UP000549394"/>
    </source>
</evidence>
<feature type="transmembrane region" description="Helical" evidence="2">
    <location>
        <begin position="38"/>
        <end position="59"/>
    </location>
</feature>
<feature type="transmembrane region" description="Helical" evidence="2">
    <location>
        <begin position="400"/>
        <end position="424"/>
    </location>
</feature>
<dbReference type="SUPFAM" id="SSF103473">
    <property type="entry name" value="MFS general substrate transporter"/>
    <property type="match status" value="1"/>
</dbReference>
<dbReference type="OrthoDB" id="6509908at2759"/>
<dbReference type="Proteomes" id="UP000549394">
    <property type="component" value="Unassembled WGS sequence"/>
</dbReference>
<name>A0A7I8VQI4_9ANNE</name>
<dbReference type="AlphaFoldDB" id="A0A7I8VQI4"/>
<comment type="caution">
    <text evidence="4">The sequence shown here is derived from an EMBL/GenBank/DDBJ whole genome shotgun (WGS) entry which is preliminary data.</text>
</comment>
<dbReference type="CDD" id="cd17352">
    <property type="entry name" value="MFS_MCT_SLC16"/>
    <property type="match status" value="1"/>
</dbReference>
<feature type="transmembrane region" description="Helical" evidence="2">
    <location>
        <begin position="377"/>
        <end position="394"/>
    </location>
</feature>